<dbReference type="Pfam" id="PF01381">
    <property type="entry name" value="HTH_3"/>
    <property type="match status" value="1"/>
</dbReference>
<accession>A0A4R0GXN9</accession>
<dbReference type="OrthoDB" id="513181at2"/>
<dbReference type="CDD" id="cd00093">
    <property type="entry name" value="HTH_XRE"/>
    <property type="match status" value="1"/>
</dbReference>
<comment type="caution">
    <text evidence="3">The sequence shown here is derived from an EMBL/GenBank/DDBJ whole genome shotgun (WGS) entry which is preliminary data.</text>
</comment>
<proteinExistence type="predicted"/>
<protein>
    <submittedName>
        <fullName evidence="3">XRE family transcriptional regulator</fullName>
    </submittedName>
</protein>
<dbReference type="SUPFAM" id="SSF51182">
    <property type="entry name" value="RmlC-like cupins"/>
    <property type="match status" value="1"/>
</dbReference>
<dbReference type="PANTHER" id="PTHR46797">
    <property type="entry name" value="HTH-TYPE TRANSCRIPTIONAL REGULATOR"/>
    <property type="match status" value="1"/>
</dbReference>
<dbReference type="InterPro" id="IPR050807">
    <property type="entry name" value="TransReg_Diox_bact_type"/>
</dbReference>
<keyword evidence="4" id="KW-1185">Reference proteome</keyword>
<evidence type="ECO:0000313" key="4">
    <source>
        <dbReference type="Proteomes" id="UP000292346"/>
    </source>
</evidence>
<sequence length="188" mass="20385">MSTDENRSTAFIERLGREVRRRRQAGGMTVQTLADRAGLSRRMLTQIEQGTANPSLVTVDKIAHALGVDFAALSAPSSTEPLQVSEPTEVWRNDAGSRAVLHAAGSRRGGPELWEWTLQPGDRYNAEPDPSGTEELILVTAGILVLTADQQAVTLTPGMSARLASDRTYSYAAPTNRTTFIRVVHPTT</sequence>
<dbReference type="RefSeq" id="WP_131347410.1">
    <property type="nucleotide sequence ID" value="NZ_SJJZ01000006.1"/>
</dbReference>
<dbReference type="SUPFAM" id="SSF47413">
    <property type="entry name" value="lambda repressor-like DNA-binding domains"/>
    <property type="match status" value="1"/>
</dbReference>
<dbReference type="Gene3D" id="1.10.260.40">
    <property type="entry name" value="lambda repressor-like DNA-binding domains"/>
    <property type="match status" value="1"/>
</dbReference>
<dbReference type="InterPro" id="IPR001387">
    <property type="entry name" value="Cro/C1-type_HTH"/>
</dbReference>
<evidence type="ECO:0000259" key="2">
    <source>
        <dbReference type="PROSITE" id="PS50943"/>
    </source>
</evidence>
<organism evidence="3 4">
    <name type="scientific">Kribbella soli</name>
    <dbReference type="NCBI Taxonomy" id="1124743"/>
    <lineage>
        <taxon>Bacteria</taxon>
        <taxon>Bacillati</taxon>
        <taxon>Actinomycetota</taxon>
        <taxon>Actinomycetes</taxon>
        <taxon>Propionibacteriales</taxon>
        <taxon>Kribbellaceae</taxon>
        <taxon>Kribbella</taxon>
    </lineage>
</organism>
<dbReference type="GO" id="GO:0005829">
    <property type="term" value="C:cytosol"/>
    <property type="evidence" value="ECO:0007669"/>
    <property type="project" value="TreeGrafter"/>
</dbReference>
<feature type="domain" description="HTH cro/C1-type" evidence="2">
    <location>
        <begin position="19"/>
        <end position="73"/>
    </location>
</feature>
<dbReference type="InterPro" id="IPR010982">
    <property type="entry name" value="Lambda_DNA-bd_dom_sf"/>
</dbReference>
<dbReference type="PANTHER" id="PTHR46797:SF1">
    <property type="entry name" value="METHYLPHOSPHONATE SYNTHASE"/>
    <property type="match status" value="1"/>
</dbReference>
<dbReference type="GO" id="GO:0003677">
    <property type="term" value="F:DNA binding"/>
    <property type="evidence" value="ECO:0007669"/>
    <property type="project" value="UniProtKB-KW"/>
</dbReference>
<keyword evidence="1" id="KW-0238">DNA-binding</keyword>
<dbReference type="AlphaFoldDB" id="A0A4R0GXN9"/>
<dbReference type="PROSITE" id="PS50943">
    <property type="entry name" value="HTH_CROC1"/>
    <property type="match status" value="1"/>
</dbReference>
<dbReference type="InterPro" id="IPR014710">
    <property type="entry name" value="RmlC-like_jellyroll"/>
</dbReference>
<evidence type="ECO:0000256" key="1">
    <source>
        <dbReference type="ARBA" id="ARBA00023125"/>
    </source>
</evidence>
<reference evidence="3 4" key="1">
    <citation type="submission" date="2019-02" db="EMBL/GenBank/DDBJ databases">
        <title>Kribbella capetownensis sp. nov. and Kribbella speibonae sp. nov., isolated from soil.</title>
        <authorList>
            <person name="Curtis S.M."/>
            <person name="Norton I."/>
            <person name="Everest G.J."/>
            <person name="Meyers P.R."/>
        </authorList>
    </citation>
    <scope>NUCLEOTIDE SEQUENCE [LARGE SCALE GENOMIC DNA]</scope>
    <source>
        <strain evidence="3 4">KCTC 29219</strain>
    </source>
</reference>
<dbReference type="CDD" id="cd02209">
    <property type="entry name" value="cupin_XRE_C"/>
    <property type="match status" value="1"/>
</dbReference>
<dbReference type="Proteomes" id="UP000292346">
    <property type="component" value="Unassembled WGS sequence"/>
</dbReference>
<dbReference type="GO" id="GO:0003700">
    <property type="term" value="F:DNA-binding transcription factor activity"/>
    <property type="evidence" value="ECO:0007669"/>
    <property type="project" value="TreeGrafter"/>
</dbReference>
<dbReference type="EMBL" id="SJJZ01000006">
    <property type="protein sequence ID" value="TCC01554.1"/>
    <property type="molecule type" value="Genomic_DNA"/>
</dbReference>
<dbReference type="SMART" id="SM00530">
    <property type="entry name" value="HTH_XRE"/>
    <property type="match status" value="1"/>
</dbReference>
<evidence type="ECO:0000313" key="3">
    <source>
        <dbReference type="EMBL" id="TCC01554.1"/>
    </source>
</evidence>
<dbReference type="Gene3D" id="2.60.120.10">
    <property type="entry name" value="Jelly Rolls"/>
    <property type="match status" value="1"/>
</dbReference>
<name>A0A4R0GXN9_9ACTN</name>
<dbReference type="InterPro" id="IPR011051">
    <property type="entry name" value="RmlC_Cupin_sf"/>
</dbReference>
<gene>
    <name evidence="3" type="ORF">E0H45_39305</name>
</gene>